<dbReference type="OrthoDB" id="6988at10239"/>
<dbReference type="GeneID" id="24623266"/>
<dbReference type="EMBL" id="KP037007">
    <property type="protein sequence ID" value="AIX13147.1"/>
    <property type="molecule type" value="Genomic_DNA"/>
</dbReference>
<sequence>MNSFFPKKIFRVGVDFDLTMVDSLWPWIQWFNLHLNRMNSYARNYKLDGFELITKECYLAFSGEQLADLMNERQKALEPSLQQDPMAYWRQHDLYDKMLPLKGAREFFTALQKRMMTYHGFMDVEFVCVTKCEPEHELSKRRFVLTHFSDLFNGFVSTDDKHLVSMDCLIDDNPKYVKPCNENGIFQIYVPQGQVKEFTHVDDFCEEYFTVAPSAEFENHFGYLNQQVDAIADMLGRHYNYIR</sequence>
<accession>A0A0A0YRC7</accession>
<name>A0A0A0YRC7_9CAUD</name>
<dbReference type="SUPFAM" id="SSF56784">
    <property type="entry name" value="HAD-like"/>
    <property type="match status" value="1"/>
</dbReference>
<evidence type="ECO:0000313" key="1">
    <source>
        <dbReference type="EMBL" id="AIX13147.1"/>
    </source>
</evidence>
<dbReference type="InterPro" id="IPR036412">
    <property type="entry name" value="HAD-like_sf"/>
</dbReference>
<dbReference type="KEGG" id="vg:24623266"/>
<dbReference type="Proteomes" id="UP000030322">
    <property type="component" value="Segment"/>
</dbReference>
<protein>
    <submittedName>
        <fullName evidence="1">Putative 5' nucleotidase</fullName>
    </submittedName>
</protein>
<reference evidence="1 2" key="1">
    <citation type="submission" date="2014-10" db="EMBL/GenBank/DDBJ databases">
        <title>Characterization of a new ViI-like Erwinia amylovora bacteriophage.</title>
        <authorList>
            <person name="Lagonenko A.L."/>
            <person name="Valentovich L.N."/>
        </authorList>
    </citation>
    <scope>NUCLEOTIDE SEQUENCE [LARGE SCALE GENOMIC DNA]</scope>
</reference>
<dbReference type="GO" id="GO:0009264">
    <property type="term" value="P:deoxyribonucleotide catabolic process"/>
    <property type="evidence" value="ECO:0007669"/>
    <property type="project" value="InterPro"/>
</dbReference>
<keyword evidence="2" id="KW-1185">Reference proteome</keyword>
<dbReference type="Pfam" id="PF06941">
    <property type="entry name" value="NT5C"/>
    <property type="match status" value="1"/>
</dbReference>
<organism evidence="1 2">
    <name type="scientific">Erwinia phage phiEa2809</name>
    <dbReference type="NCBI Taxonomy" id="1564096"/>
    <lineage>
        <taxon>Viruses</taxon>
        <taxon>Duplodnaviria</taxon>
        <taxon>Heunggongvirae</taxon>
        <taxon>Uroviricota</taxon>
        <taxon>Caudoviricetes</taxon>
        <taxon>Pantevenvirales</taxon>
        <taxon>Ackermannviridae</taxon>
        <taxon>Nezavisimistyvirus</taxon>
        <taxon>Nezavisimistyvirus Ea2809</taxon>
    </lineage>
</organism>
<dbReference type="InterPro" id="IPR023214">
    <property type="entry name" value="HAD_sf"/>
</dbReference>
<dbReference type="RefSeq" id="YP_009147651.1">
    <property type="nucleotide sequence ID" value="NC_027340.1"/>
</dbReference>
<gene>
    <name evidence="1" type="ORF">NW77_139</name>
</gene>
<dbReference type="InterPro" id="IPR010708">
    <property type="entry name" value="5'(3')-deoxyribonucleotidase"/>
</dbReference>
<proteinExistence type="predicted"/>
<evidence type="ECO:0000313" key="2">
    <source>
        <dbReference type="Proteomes" id="UP000030322"/>
    </source>
</evidence>
<dbReference type="Gene3D" id="3.40.50.1000">
    <property type="entry name" value="HAD superfamily/HAD-like"/>
    <property type="match status" value="1"/>
</dbReference>
<dbReference type="GO" id="GO:0008253">
    <property type="term" value="F:5'-nucleotidase activity"/>
    <property type="evidence" value="ECO:0007669"/>
    <property type="project" value="InterPro"/>
</dbReference>